<dbReference type="PANTHER" id="PTHR33175:SF3">
    <property type="entry name" value="DNA-BINDING PROTEIN HU-BETA"/>
    <property type="match status" value="1"/>
</dbReference>
<name>A0A9D9D8X2_9BACL</name>
<feature type="non-terminal residue" evidence="5">
    <location>
        <position position="84"/>
    </location>
</feature>
<keyword evidence="2" id="KW-0226">DNA condensation</keyword>
<evidence type="ECO:0000256" key="2">
    <source>
        <dbReference type="ARBA" id="ARBA00023067"/>
    </source>
</evidence>
<dbReference type="SUPFAM" id="SSF47729">
    <property type="entry name" value="IHF-like DNA-binding proteins"/>
    <property type="match status" value="1"/>
</dbReference>
<comment type="caution">
    <text evidence="5">The sequence shown here is derived from an EMBL/GenBank/DDBJ whole genome shotgun (WGS) entry which is preliminary data.</text>
</comment>
<accession>A0A9D9D8X2</accession>
<dbReference type="GO" id="GO:0003677">
    <property type="term" value="F:DNA binding"/>
    <property type="evidence" value="ECO:0007669"/>
    <property type="project" value="UniProtKB-KW"/>
</dbReference>
<dbReference type="PRINTS" id="PR01727">
    <property type="entry name" value="DNABINDINGHU"/>
</dbReference>
<keyword evidence="3 5" id="KW-0238">DNA-binding</keyword>
<protein>
    <submittedName>
        <fullName evidence="5">HU family DNA-binding protein</fullName>
    </submittedName>
</protein>
<dbReference type="Pfam" id="PF00216">
    <property type="entry name" value="Bac_DNA_binding"/>
    <property type="match status" value="1"/>
</dbReference>
<dbReference type="PANTHER" id="PTHR33175">
    <property type="entry name" value="DNA-BINDING PROTEIN HU"/>
    <property type="match status" value="1"/>
</dbReference>
<dbReference type="GO" id="GO:0030261">
    <property type="term" value="P:chromosome condensation"/>
    <property type="evidence" value="ECO:0007669"/>
    <property type="project" value="UniProtKB-KW"/>
</dbReference>
<dbReference type="InterPro" id="IPR000119">
    <property type="entry name" value="Hist_DNA-bd"/>
</dbReference>
<dbReference type="Gene3D" id="4.10.520.10">
    <property type="entry name" value="IHF-like DNA-binding proteins"/>
    <property type="match status" value="1"/>
</dbReference>
<dbReference type="GO" id="GO:0030527">
    <property type="term" value="F:structural constituent of chromatin"/>
    <property type="evidence" value="ECO:0007669"/>
    <property type="project" value="InterPro"/>
</dbReference>
<dbReference type="InterPro" id="IPR010992">
    <property type="entry name" value="IHF-like_DNA-bd_dom_sf"/>
</dbReference>
<evidence type="ECO:0000256" key="1">
    <source>
        <dbReference type="ARBA" id="ARBA00010529"/>
    </source>
</evidence>
<dbReference type="SMART" id="SM00411">
    <property type="entry name" value="BHL"/>
    <property type="match status" value="1"/>
</dbReference>
<dbReference type="AlphaFoldDB" id="A0A9D9D8X2"/>
<proteinExistence type="inferred from homology"/>
<evidence type="ECO:0000313" key="6">
    <source>
        <dbReference type="Proteomes" id="UP000823629"/>
    </source>
</evidence>
<organism evidence="5 6">
    <name type="scientific">Candidatus Scatoplasma merdavium</name>
    <dbReference type="NCBI Taxonomy" id="2840932"/>
    <lineage>
        <taxon>Bacteria</taxon>
        <taxon>Bacillati</taxon>
        <taxon>Bacillota</taxon>
        <taxon>Bacilli</taxon>
        <taxon>Bacillales</taxon>
        <taxon>Candidatus Scatoplasma</taxon>
    </lineage>
</organism>
<comment type="similarity">
    <text evidence="1 4">Belongs to the bacterial histone-like protein family.</text>
</comment>
<dbReference type="EMBL" id="JADING010000104">
    <property type="protein sequence ID" value="MBO8414557.1"/>
    <property type="molecule type" value="Genomic_DNA"/>
</dbReference>
<evidence type="ECO:0000313" key="5">
    <source>
        <dbReference type="EMBL" id="MBO8414557.1"/>
    </source>
</evidence>
<dbReference type="CDD" id="cd00591">
    <property type="entry name" value="HU_IHF"/>
    <property type="match status" value="1"/>
</dbReference>
<evidence type="ECO:0000256" key="3">
    <source>
        <dbReference type="ARBA" id="ARBA00023125"/>
    </source>
</evidence>
<evidence type="ECO:0000256" key="4">
    <source>
        <dbReference type="RuleBase" id="RU003939"/>
    </source>
</evidence>
<sequence length="84" mass="9191">MTFKELCKNVAEASGESVSKVEEVLKASFEQIISGVVKGEEVNLPSFGKFVSRVRPSHKGRNPSTGETIEIPERKAIVFRPASN</sequence>
<reference evidence="5" key="1">
    <citation type="submission" date="2020-10" db="EMBL/GenBank/DDBJ databases">
        <authorList>
            <person name="Gilroy R."/>
        </authorList>
    </citation>
    <scope>NUCLEOTIDE SEQUENCE</scope>
    <source>
        <strain evidence="5">1748</strain>
    </source>
</reference>
<reference evidence="5" key="2">
    <citation type="journal article" date="2021" name="PeerJ">
        <title>Extensive microbial diversity within the chicken gut microbiome revealed by metagenomics and culture.</title>
        <authorList>
            <person name="Gilroy R."/>
            <person name="Ravi A."/>
            <person name="Getino M."/>
            <person name="Pursley I."/>
            <person name="Horton D.L."/>
            <person name="Alikhan N.F."/>
            <person name="Baker D."/>
            <person name="Gharbi K."/>
            <person name="Hall N."/>
            <person name="Watson M."/>
            <person name="Adriaenssens E.M."/>
            <person name="Foster-Nyarko E."/>
            <person name="Jarju S."/>
            <person name="Secka A."/>
            <person name="Antonio M."/>
            <person name="Oren A."/>
            <person name="Chaudhuri R.R."/>
            <person name="La Ragione R."/>
            <person name="Hildebrand F."/>
            <person name="Pallen M.J."/>
        </authorList>
    </citation>
    <scope>NUCLEOTIDE SEQUENCE</scope>
    <source>
        <strain evidence="5">1748</strain>
    </source>
</reference>
<gene>
    <name evidence="5" type="ORF">IAC78_03710</name>
</gene>
<dbReference type="Proteomes" id="UP000823629">
    <property type="component" value="Unassembled WGS sequence"/>
</dbReference>
<dbReference type="GO" id="GO:0005829">
    <property type="term" value="C:cytosol"/>
    <property type="evidence" value="ECO:0007669"/>
    <property type="project" value="TreeGrafter"/>
</dbReference>